<dbReference type="AlphaFoldDB" id="A0A2P2IVX3"/>
<accession>A0A2P2IVX3</accession>
<name>A0A2P2IVX3_RHIMU</name>
<reference evidence="1" key="1">
    <citation type="submission" date="2018-02" db="EMBL/GenBank/DDBJ databases">
        <title>Rhizophora mucronata_Transcriptome.</title>
        <authorList>
            <person name="Meera S.P."/>
            <person name="Sreeshan A."/>
            <person name="Augustine A."/>
        </authorList>
    </citation>
    <scope>NUCLEOTIDE SEQUENCE</scope>
    <source>
        <tissue evidence="1">Leaf</tissue>
    </source>
</reference>
<protein>
    <submittedName>
        <fullName evidence="1">Uncharacterized protein</fullName>
    </submittedName>
</protein>
<evidence type="ECO:0000313" key="1">
    <source>
        <dbReference type="EMBL" id="MBW85347.1"/>
    </source>
</evidence>
<dbReference type="EMBL" id="GGEC01004864">
    <property type="protein sequence ID" value="MBW85347.1"/>
    <property type="molecule type" value="Transcribed_RNA"/>
</dbReference>
<proteinExistence type="predicted"/>
<organism evidence="1">
    <name type="scientific">Rhizophora mucronata</name>
    <name type="common">Asiatic mangrove</name>
    <dbReference type="NCBI Taxonomy" id="61149"/>
    <lineage>
        <taxon>Eukaryota</taxon>
        <taxon>Viridiplantae</taxon>
        <taxon>Streptophyta</taxon>
        <taxon>Embryophyta</taxon>
        <taxon>Tracheophyta</taxon>
        <taxon>Spermatophyta</taxon>
        <taxon>Magnoliopsida</taxon>
        <taxon>eudicotyledons</taxon>
        <taxon>Gunneridae</taxon>
        <taxon>Pentapetalae</taxon>
        <taxon>rosids</taxon>
        <taxon>fabids</taxon>
        <taxon>Malpighiales</taxon>
        <taxon>Rhizophoraceae</taxon>
        <taxon>Rhizophora</taxon>
    </lineage>
</organism>
<sequence length="92" mass="10235">MLFKFLKNSNGKVPVKLLYARSTIVSIGNQFSCAGLPSLPKNWLDRKLRICSSGRDPNQNGKVSIIRLWLRSRHLSNLQLAIDLGSGPSTKL</sequence>